<dbReference type="PROSITE" id="PS00279">
    <property type="entry name" value="MACPF_1"/>
    <property type="match status" value="1"/>
</dbReference>
<comment type="caution">
    <text evidence="9">The sequence shown here is derived from an EMBL/GenBank/DDBJ whole genome shotgun (WGS) entry which is preliminary data.</text>
</comment>
<dbReference type="PANTHER" id="PTHR45742">
    <property type="entry name" value="COMPLEMENT COMPONENT C6"/>
    <property type="match status" value="1"/>
</dbReference>
<accession>A0AAV4HJA1</accession>
<dbReference type="GO" id="GO:0005576">
    <property type="term" value="C:extracellular region"/>
    <property type="evidence" value="ECO:0007669"/>
    <property type="project" value="UniProtKB-SubCell"/>
</dbReference>
<gene>
    <name evidence="9" type="ORF">ElyMa_001000800</name>
</gene>
<organism evidence="9 10">
    <name type="scientific">Elysia marginata</name>
    <dbReference type="NCBI Taxonomy" id="1093978"/>
    <lineage>
        <taxon>Eukaryota</taxon>
        <taxon>Metazoa</taxon>
        <taxon>Spiralia</taxon>
        <taxon>Lophotrochozoa</taxon>
        <taxon>Mollusca</taxon>
        <taxon>Gastropoda</taxon>
        <taxon>Heterobranchia</taxon>
        <taxon>Euthyneura</taxon>
        <taxon>Panpulmonata</taxon>
        <taxon>Sacoglossa</taxon>
        <taxon>Placobranchoidea</taxon>
        <taxon>Plakobranchidae</taxon>
        <taxon>Elysia</taxon>
    </lineage>
</organism>
<evidence type="ECO:0000259" key="8">
    <source>
        <dbReference type="PROSITE" id="PS51412"/>
    </source>
</evidence>
<dbReference type="GO" id="GO:0016020">
    <property type="term" value="C:membrane"/>
    <property type="evidence" value="ECO:0007669"/>
    <property type="project" value="UniProtKB-SubCell"/>
</dbReference>
<proteinExistence type="predicted"/>
<protein>
    <submittedName>
        <fullName evidence="9">Perivitellin-2 67 kDa subunit</fullName>
    </submittedName>
</protein>
<sequence>MGLIIEREGEGSDRKREGEEGGEKINGKRKTRAGTRKEIKENGIFRDDRVEKGQAWLIVNVSTSPIAISSARSLNMEKQKSCSRQSLTKICQPTTSCILILLVVLIKAGEVRSEEIECTNPPPGVMKMTRGVDIAELDLMPYSFSVPDGFKSPVVHFTCNEGRVFTKDSKSYTLPDQIWMTEKPGGELNANVHLYKKSADLRSRLSRDVGGAAVIKRFGFGASHSYQELQHTITMSSKYISDVSSYYSSSRVDIKADWQLRVNPQVEQFLETFVGNSTYESNPELYKRFIELYGTHYFSVANFGGHVRSLYETNMNYFFSHTDEQVKNNARLSFMFWASAEGKNEKKLSDSQSQYDSESKQIVRFYGGSANLLSANGLQTWQPTVAANPWLFSGKVKPISDLLHNVTHKNNMEKAIRQHILQAYLAELRRLFHPSFSSNTLTAIERRLADMEALSPGALGEEDLETLGMDINNEITVPSWFLTNTQLCFKWHSRDDGGSCYRRVNRRFCLRAGSTIPLQRKDPDKKRGGCRTHWSFVVTESEPWFSQIKVCFCWHADGDGNQCNASGLLCVPLNKYSQEITSDNADRLSGSKMSWKLSAPDSAPVWFRKITMCFSWYADGSCAECGTSHTKKMCVTPGKWTSYHKPPSFENSGFRFSSSVSIFLLGFIVARSTPIYY</sequence>
<evidence type="ECO:0000256" key="5">
    <source>
        <dbReference type="ARBA" id="ARBA00023136"/>
    </source>
</evidence>
<comment type="subcellular location">
    <subcellularLocation>
        <location evidence="1">Membrane</location>
    </subcellularLocation>
    <subcellularLocation>
        <location evidence="2">Secreted</location>
    </subcellularLocation>
</comment>
<dbReference type="SMART" id="SM00457">
    <property type="entry name" value="MACPF"/>
    <property type="match status" value="1"/>
</dbReference>
<keyword evidence="3" id="KW-0964">Secreted</keyword>
<dbReference type="Proteomes" id="UP000762676">
    <property type="component" value="Unassembled WGS sequence"/>
</dbReference>
<dbReference type="PANTHER" id="PTHR45742:SF8">
    <property type="entry name" value="FLOCCULATION PROTEIN FLO11"/>
    <property type="match status" value="1"/>
</dbReference>
<name>A0AAV4HJA1_9GAST</name>
<dbReference type="AlphaFoldDB" id="A0AAV4HJA1"/>
<keyword evidence="6" id="KW-1015">Disulfide bond</keyword>
<reference evidence="9 10" key="1">
    <citation type="journal article" date="2021" name="Elife">
        <title>Chloroplast acquisition without the gene transfer in kleptoplastic sea slugs, Plakobranchus ocellatus.</title>
        <authorList>
            <person name="Maeda T."/>
            <person name="Takahashi S."/>
            <person name="Yoshida T."/>
            <person name="Shimamura S."/>
            <person name="Takaki Y."/>
            <person name="Nagai Y."/>
            <person name="Toyoda A."/>
            <person name="Suzuki Y."/>
            <person name="Arimoto A."/>
            <person name="Ishii H."/>
            <person name="Satoh N."/>
            <person name="Nishiyama T."/>
            <person name="Hasebe M."/>
            <person name="Maruyama T."/>
            <person name="Minagawa J."/>
            <person name="Obokata J."/>
            <person name="Shigenobu S."/>
        </authorList>
    </citation>
    <scope>NUCLEOTIDE SEQUENCE [LARGE SCALE GENOMIC DNA]</scope>
</reference>
<evidence type="ECO:0000313" key="9">
    <source>
        <dbReference type="EMBL" id="GFR97739.1"/>
    </source>
</evidence>
<evidence type="ECO:0000313" key="10">
    <source>
        <dbReference type="Proteomes" id="UP000762676"/>
    </source>
</evidence>
<dbReference type="GO" id="GO:0031640">
    <property type="term" value="P:killing of cells of another organism"/>
    <property type="evidence" value="ECO:0007669"/>
    <property type="project" value="UniProtKB-KW"/>
</dbReference>
<evidence type="ECO:0000256" key="3">
    <source>
        <dbReference type="ARBA" id="ARBA00022525"/>
    </source>
</evidence>
<keyword evidence="5" id="KW-0472">Membrane</keyword>
<evidence type="ECO:0000256" key="4">
    <source>
        <dbReference type="ARBA" id="ARBA00022852"/>
    </source>
</evidence>
<evidence type="ECO:0000256" key="7">
    <source>
        <dbReference type="SAM" id="MobiDB-lite"/>
    </source>
</evidence>
<evidence type="ECO:0000256" key="1">
    <source>
        <dbReference type="ARBA" id="ARBA00004370"/>
    </source>
</evidence>
<evidence type="ECO:0000256" key="2">
    <source>
        <dbReference type="ARBA" id="ARBA00004613"/>
    </source>
</evidence>
<dbReference type="InterPro" id="IPR020863">
    <property type="entry name" value="MACPF_CS"/>
</dbReference>
<keyword evidence="4" id="KW-0204">Cytolysis</keyword>
<dbReference type="EMBL" id="BMAT01002039">
    <property type="protein sequence ID" value="GFR97739.1"/>
    <property type="molecule type" value="Genomic_DNA"/>
</dbReference>
<dbReference type="InterPro" id="IPR020864">
    <property type="entry name" value="MACPF"/>
</dbReference>
<dbReference type="Pfam" id="PF01823">
    <property type="entry name" value="MACPF"/>
    <property type="match status" value="1"/>
</dbReference>
<keyword evidence="10" id="KW-1185">Reference proteome</keyword>
<feature type="compositionally biased region" description="Basic and acidic residues" evidence="7">
    <location>
        <begin position="1"/>
        <end position="26"/>
    </location>
</feature>
<dbReference type="PROSITE" id="PS51412">
    <property type="entry name" value="MACPF_2"/>
    <property type="match status" value="1"/>
</dbReference>
<evidence type="ECO:0000256" key="6">
    <source>
        <dbReference type="ARBA" id="ARBA00023157"/>
    </source>
</evidence>
<feature type="region of interest" description="Disordered" evidence="7">
    <location>
        <begin position="1"/>
        <end position="34"/>
    </location>
</feature>
<feature type="domain" description="MACPF" evidence="8">
    <location>
        <begin position="111"/>
        <end position="432"/>
    </location>
</feature>